<name>A0A1I3BX65_9RHOB</name>
<evidence type="ECO:0000313" key="3">
    <source>
        <dbReference type="Proteomes" id="UP000199377"/>
    </source>
</evidence>
<dbReference type="STRING" id="1114924.SAMN05216258_101406"/>
<dbReference type="InterPro" id="IPR007138">
    <property type="entry name" value="ABM_dom"/>
</dbReference>
<accession>A0A1I3BX65</accession>
<dbReference type="Gene3D" id="3.30.70.100">
    <property type="match status" value="1"/>
</dbReference>
<dbReference type="SUPFAM" id="SSF54909">
    <property type="entry name" value="Dimeric alpha+beta barrel"/>
    <property type="match status" value="1"/>
</dbReference>
<dbReference type="RefSeq" id="WP_092857300.1">
    <property type="nucleotide sequence ID" value="NZ_FOQH01000001.1"/>
</dbReference>
<dbReference type="InterPro" id="IPR011008">
    <property type="entry name" value="Dimeric_a/b-barrel"/>
</dbReference>
<dbReference type="Pfam" id="PF03992">
    <property type="entry name" value="ABM"/>
    <property type="match status" value="1"/>
</dbReference>
<dbReference type="PANTHER" id="PTHR33336">
    <property type="entry name" value="QUINOL MONOOXYGENASE YGIN-RELATED"/>
    <property type="match status" value="1"/>
</dbReference>
<dbReference type="InterPro" id="IPR050744">
    <property type="entry name" value="AI-2_Isomerase_LsrG"/>
</dbReference>
<reference evidence="2 3" key="1">
    <citation type="submission" date="2016-10" db="EMBL/GenBank/DDBJ databases">
        <authorList>
            <person name="de Groot N.N."/>
        </authorList>
    </citation>
    <scope>NUCLEOTIDE SEQUENCE [LARGE SCALE GENOMIC DNA]</scope>
    <source>
        <strain evidence="2 3">CGMCC 1.11030</strain>
    </source>
</reference>
<dbReference type="AlphaFoldDB" id="A0A1I3BX65"/>
<evidence type="ECO:0000313" key="2">
    <source>
        <dbReference type="EMBL" id="SFH66803.1"/>
    </source>
</evidence>
<sequence length="94" mass="10206">MPVVVATIKVKSGQGAEFEAAAKELEAAVNANEEGCSLYRLCKGDEADTYVFVEQYRDAAAVEAHRASDHFKTLGRKMGAFMDGPPSILRLQEV</sequence>
<gene>
    <name evidence="2" type="ORF">SAMN05216258_101406</name>
</gene>
<protein>
    <submittedName>
        <fullName evidence="2">Quinol monooxygenase YgiN</fullName>
    </submittedName>
</protein>
<dbReference type="Proteomes" id="UP000199377">
    <property type="component" value="Unassembled WGS sequence"/>
</dbReference>
<feature type="domain" description="ABM" evidence="1">
    <location>
        <begin position="2"/>
        <end position="91"/>
    </location>
</feature>
<evidence type="ECO:0000259" key="1">
    <source>
        <dbReference type="PROSITE" id="PS51725"/>
    </source>
</evidence>
<keyword evidence="2" id="KW-0503">Monooxygenase</keyword>
<proteinExistence type="predicted"/>
<dbReference type="EMBL" id="FOQH01000001">
    <property type="protein sequence ID" value="SFH66803.1"/>
    <property type="molecule type" value="Genomic_DNA"/>
</dbReference>
<dbReference type="GO" id="GO:0004497">
    <property type="term" value="F:monooxygenase activity"/>
    <property type="evidence" value="ECO:0007669"/>
    <property type="project" value="UniProtKB-KW"/>
</dbReference>
<keyword evidence="3" id="KW-1185">Reference proteome</keyword>
<dbReference type="PROSITE" id="PS51725">
    <property type="entry name" value="ABM"/>
    <property type="match status" value="1"/>
</dbReference>
<keyword evidence="2" id="KW-0560">Oxidoreductase</keyword>
<dbReference type="OrthoDB" id="287932at2"/>
<dbReference type="PANTHER" id="PTHR33336:SF15">
    <property type="entry name" value="ABM DOMAIN-CONTAINING PROTEIN"/>
    <property type="match status" value="1"/>
</dbReference>
<organism evidence="2 3">
    <name type="scientific">Albimonas pacifica</name>
    <dbReference type="NCBI Taxonomy" id="1114924"/>
    <lineage>
        <taxon>Bacteria</taxon>
        <taxon>Pseudomonadati</taxon>
        <taxon>Pseudomonadota</taxon>
        <taxon>Alphaproteobacteria</taxon>
        <taxon>Rhodobacterales</taxon>
        <taxon>Paracoccaceae</taxon>
        <taxon>Albimonas</taxon>
    </lineage>
</organism>